<keyword evidence="6" id="KW-1185">Reference proteome</keyword>
<keyword evidence="2" id="KW-0238">DNA-binding</keyword>
<keyword evidence="3" id="KW-0804">Transcription</keyword>
<protein>
    <submittedName>
        <fullName evidence="5">Helix-turn-helix domain-containing protein</fullName>
    </submittedName>
</protein>
<comment type="caution">
    <text evidence="5">The sequence shown here is derived from an EMBL/GenBank/DDBJ whole genome shotgun (WGS) entry which is preliminary data.</text>
</comment>
<dbReference type="EMBL" id="JBIAZU010000001">
    <property type="protein sequence ID" value="MFF5288451.1"/>
    <property type="molecule type" value="Genomic_DNA"/>
</dbReference>
<evidence type="ECO:0000256" key="1">
    <source>
        <dbReference type="ARBA" id="ARBA00023015"/>
    </source>
</evidence>
<gene>
    <name evidence="5" type="ORF">ACFY35_03375</name>
</gene>
<dbReference type="SMART" id="SM00342">
    <property type="entry name" value="HTH_ARAC"/>
    <property type="match status" value="1"/>
</dbReference>
<dbReference type="Gene3D" id="1.10.10.60">
    <property type="entry name" value="Homeodomain-like"/>
    <property type="match status" value="1"/>
</dbReference>
<organism evidence="5 6">
    <name type="scientific">Paractinoplanes globisporus</name>
    <dbReference type="NCBI Taxonomy" id="113565"/>
    <lineage>
        <taxon>Bacteria</taxon>
        <taxon>Bacillati</taxon>
        <taxon>Actinomycetota</taxon>
        <taxon>Actinomycetes</taxon>
        <taxon>Micromonosporales</taxon>
        <taxon>Micromonosporaceae</taxon>
        <taxon>Paractinoplanes</taxon>
    </lineage>
</organism>
<dbReference type="InterPro" id="IPR050204">
    <property type="entry name" value="AraC_XylS_family_regulators"/>
</dbReference>
<evidence type="ECO:0000313" key="5">
    <source>
        <dbReference type="EMBL" id="MFF5288451.1"/>
    </source>
</evidence>
<dbReference type="Proteomes" id="UP001602245">
    <property type="component" value="Unassembled WGS sequence"/>
</dbReference>
<proteinExistence type="predicted"/>
<dbReference type="PANTHER" id="PTHR46796">
    <property type="entry name" value="HTH-TYPE TRANSCRIPTIONAL ACTIVATOR RHAS-RELATED"/>
    <property type="match status" value="1"/>
</dbReference>
<name>A0ABW6W8C5_9ACTN</name>
<dbReference type="InterPro" id="IPR018060">
    <property type="entry name" value="HTH_AraC"/>
</dbReference>
<evidence type="ECO:0000313" key="6">
    <source>
        <dbReference type="Proteomes" id="UP001602245"/>
    </source>
</evidence>
<reference evidence="5 6" key="1">
    <citation type="submission" date="2024-10" db="EMBL/GenBank/DDBJ databases">
        <title>The Natural Products Discovery Center: Release of the First 8490 Sequenced Strains for Exploring Actinobacteria Biosynthetic Diversity.</title>
        <authorList>
            <person name="Kalkreuter E."/>
            <person name="Kautsar S.A."/>
            <person name="Yang D."/>
            <person name="Bader C.D."/>
            <person name="Teijaro C.N."/>
            <person name="Fluegel L."/>
            <person name="Davis C.M."/>
            <person name="Simpson J.R."/>
            <person name="Lauterbach L."/>
            <person name="Steele A.D."/>
            <person name="Gui C."/>
            <person name="Meng S."/>
            <person name="Li G."/>
            <person name="Viehrig K."/>
            <person name="Ye F."/>
            <person name="Su P."/>
            <person name="Kiefer A.F."/>
            <person name="Nichols A."/>
            <person name="Cepeda A.J."/>
            <person name="Yan W."/>
            <person name="Fan B."/>
            <person name="Jiang Y."/>
            <person name="Adhikari A."/>
            <person name="Zheng C.-J."/>
            <person name="Schuster L."/>
            <person name="Cowan T.M."/>
            <person name="Smanski M.J."/>
            <person name="Chevrette M.G."/>
            <person name="De Carvalho L.P.S."/>
            <person name="Shen B."/>
        </authorList>
    </citation>
    <scope>NUCLEOTIDE SEQUENCE [LARGE SCALE GENOMIC DNA]</scope>
    <source>
        <strain evidence="5 6">NPDC000087</strain>
    </source>
</reference>
<evidence type="ECO:0000256" key="2">
    <source>
        <dbReference type="ARBA" id="ARBA00023125"/>
    </source>
</evidence>
<accession>A0ABW6W8C5</accession>
<evidence type="ECO:0000256" key="3">
    <source>
        <dbReference type="ARBA" id="ARBA00023163"/>
    </source>
</evidence>
<sequence>MPRAGETVDWASVEIAVPRPSCRLPGVSMAGFAYRDTAPIDVAMVAHPAVTLLLDLGGDALVHDSGGRRERGNVVIGLHPGDLRVSGAGPGRCLQIRLDPVAATAVLGGSPELSGTMVTLDALWGRDASRVGDRLHAAGSWDKTFTIAYGMIARRLAASRPVDPEVARTWRRMRATRGRVRVEHLAGEVGWSRQRLWSRFGAQVGLTPKRAARLIRFDHAAHLLAAGHAPAEVATETGCADQSHLNREVREFSGLTSAAVATAPWLAIDDIAWPAG</sequence>
<dbReference type="PANTHER" id="PTHR46796:SF15">
    <property type="entry name" value="BLL1074 PROTEIN"/>
    <property type="match status" value="1"/>
</dbReference>
<dbReference type="PROSITE" id="PS01124">
    <property type="entry name" value="HTH_ARAC_FAMILY_2"/>
    <property type="match status" value="1"/>
</dbReference>
<dbReference type="RefSeq" id="WP_020511214.1">
    <property type="nucleotide sequence ID" value="NZ_JBIAZU010000001.1"/>
</dbReference>
<feature type="domain" description="HTH araC/xylS-type" evidence="4">
    <location>
        <begin position="165"/>
        <end position="263"/>
    </location>
</feature>
<keyword evidence="1" id="KW-0805">Transcription regulation</keyword>
<dbReference type="Pfam" id="PF12833">
    <property type="entry name" value="HTH_18"/>
    <property type="match status" value="1"/>
</dbReference>
<evidence type="ECO:0000259" key="4">
    <source>
        <dbReference type="PROSITE" id="PS01124"/>
    </source>
</evidence>